<comment type="caution">
    <text evidence="4">The sequence shown here is derived from an EMBL/GenBank/DDBJ whole genome shotgun (WGS) entry which is preliminary data.</text>
</comment>
<dbReference type="PANTHER" id="PTHR43800">
    <property type="entry name" value="PEPTIDYL-LYSINE N-ACETYLTRANSFERASE YJAB"/>
    <property type="match status" value="1"/>
</dbReference>
<keyword evidence="2" id="KW-0012">Acyltransferase</keyword>
<dbReference type="GO" id="GO:0016747">
    <property type="term" value="F:acyltransferase activity, transferring groups other than amino-acyl groups"/>
    <property type="evidence" value="ECO:0007669"/>
    <property type="project" value="InterPro"/>
</dbReference>
<evidence type="ECO:0000313" key="5">
    <source>
        <dbReference type="Proteomes" id="UP000030428"/>
    </source>
</evidence>
<evidence type="ECO:0000313" key="4">
    <source>
        <dbReference type="EMBL" id="KHD09210.1"/>
    </source>
</evidence>
<evidence type="ECO:0000259" key="3">
    <source>
        <dbReference type="PROSITE" id="PS51186"/>
    </source>
</evidence>
<dbReference type="Proteomes" id="UP000030428">
    <property type="component" value="Unassembled WGS sequence"/>
</dbReference>
<dbReference type="AlphaFoldDB" id="A0A0A6PKW8"/>
<protein>
    <submittedName>
        <fullName evidence="4">Acetyltransferase</fullName>
    </submittedName>
</protein>
<dbReference type="CDD" id="cd04301">
    <property type="entry name" value="NAT_SF"/>
    <property type="match status" value="1"/>
</dbReference>
<gene>
    <name evidence="4" type="ORF">PN36_14925</name>
</gene>
<proteinExistence type="predicted"/>
<dbReference type="Pfam" id="PF13508">
    <property type="entry name" value="Acetyltransf_7"/>
    <property type="match status" value="1"/>
</dbReference>
<keyword evidence="5" id="KW-1185">Reference proteome</keyword>
<dbReference type="PROSITE" id="PS51186">
    <property type="entry name" value="GNAT"/>
    <property type="match status" value="1"/>
</dbReference>
<organism evidence="4 5">
    <name type="scientific">Candidatus Thiomargarita nelsonii</name>
    <dbReference type="NCBI Taxonomy" id="1003181"/>
    <lineage>
        <taxon>Bacteria</taxon>
        <taxon>Pseudomonadati</taxon>
        <taxon>Pseudomonadota</taxon>
        <taxon>Gammaproteobacteria</taxon>
        <taxon>Thiotrichales</taxon>
        <taxon>Thiotrichaceae</taxon>
        <taxon>Thiomargarita</taxon>
    </lineage>
</organism>
<dbReference type="EMBL" id="JSZA02000052">
    <property type="protein sequence ID" value="KHD09210.1"/>
    <property type="molecule type" value="Genomic_DNA"/>
</dbReference>
<sequence>MYRIIREYKDEDLNDVLSSWESASRIAHPFLTKEFLEQERYNIPKVYLPNAETWVVEQEGQVIGFIALLGNEVGAIFVKPEFHGTGAGKALMDKAQELCGYLEVEVFEANSIAQRFYSSYGFEPVTEKIHEQTGNKLLRLKFTANKSLQRTHATEL</sequence>
<dbReference type="PANTHER" id="PTHR43800:SF1">
    <property type="entry name" value="PEPTIDYL-LYSINE N-ACETYLTRANSFERASE YJAB"/>
    <property type="match status" value="1"/>
</dbReference>
<dbReference type="InterPro" id="IPR016181">
    <property type="entry name" value="Acyl_CoA_acyltransferase"/>
</dbReference>
<reference evidence="4 5" key="1">
    <citation type="journal article" date="2016" name="Front. Microbiol.">
        <title>Single-Cell (Meta-)Genomics of a Dimorphic Candidatus Thiomargarita nelsonii Reveals Genomic Plasticity.</title>
        <authorList>
            <person name="Flood B.E."/>
            <person name="Fliss P."/>
            <person name="Jones D.S."/>
            <person name="Dick G.J."/>
            <person name="Jain S."/>
            <person name="Kaster A.K."/>
            <person name="Winkel M."/>
            <person name="Mussmann M."/>
            <person name="Bailey J."/>
        </authorList>
    </citation>
    <scope>NUCLEOTIDE SEQUENCE [LARGE SCALE GENOMIC DNA]</scope>
    <source>
        <strain evidence="4">Hydrate Ridge</strain>
    </source>
</reference>
<accession>A0A0A6PKW8</accession>
<evidence type="ECO:0000256" key="2">
    <source>
        <dbReference type="ARBA" id="ARBA00023315"/>
    </source>
</evidence>
<dbReference type="InterPro" id="IPR000182">
    <property type="entry name" value="GNAT_dom"/>
</dbReference>
<name>A0A0A6PKW8_9GAMM</name>
<feature type="domain" description="N-acetyltransferase" evidence="3">
    <location>
        <begin position="3"/>
        <end position="145"/>
    </location>
</feature>
<evidence type="ECO:0000256" key="1">
    <source>
        <dbReference type="ARBA" id="ARBA00022679"/>
    </source>
</evidence>
<dbReference type="SUPFAM" id="SSF55729">
    <property type="entry name" value="Acyl-CoA N-acyltransferases (Nat)"/>
    <property type="match status" value="1"/>
</dbReference>
<dbReference type="Gene3D" id="3.40.630.30">
    <property type="match status" value="1"/>
</dbReference>
<keyword evidence="1" id="KW-0808">Transferase</keyword>